<evidence type="ECO:0000313" key="6">
    <source>
        <dbReference type="Proteomes" id="UP000034911"/>
    </source>
</evidence>
<dbReference type="Proteomes" id="UP000034911">
    <property type="component" value="Unassembled WGS sequence"/>
</dbReference>
<feature type="region of interest" description="Disordered" evidence="2">
    <location>
        <begin position="382"/>
        <end position="411"/>
    </location>
</feature>
<feature type="compositionally biased region" description="Low complexity" evidence="2">
    <location>
        <begin position="382"/>
        <end position="398"/>
    </location>
</feature>
<dbReference type="InterPro" id="IPR050964">
    <property type="entry name" value="Striated_Muscle_Regulatory"/>
</dbReference>
<evidence type="ECO:0000256" key="3">
    <source>
        <dbReference type="SAM" id="Phobius"/>
    </source>
</evidence>
<dbReference type="PATRIC" id="fig|1619050.3.peg.159"/>
<feature type="domain" description="Fibronectin type-III" evidence="4">
    <location>
        <begin position="276"/>
        <end position="370"/>
    </location>
</feature>
<feature type="domain" description="Fibronectin type-III" evidence="4">
    <location>
        <begin position="73"/>
        <end position="180"/>
    </location>
</feature>
<protein>
    <submittedName>
        <fullName evidence="5">Fibronectin type III domain protein</fullName>
    </submittedName>
</protein>
<feature type="compositionally biased region" description="Low complexity" evidence="2">
    <location>
        <begin position="41"/>
        <end position="55"/>
    </location>
</feature>
<comment type="caution">
    <text evidence="5">The sequence shown here is derived from an EMBL/GenBank/DDBJ whole genome shotgun (WGS) entry which is preliminary data.</text>
</comment>
<dbReference type="InterPro" id="IPR013783">
    <property type="entry name" value="Ig-like_fold"/>
</dbReference>
<dbReference type="EMBL" id="LCLH01000007">
    <property type="protein sequence ID" value="KKU14036.1"/>
    <property type="molecule type" value="Genomic_DNA"/>
</dbReference>
<dbReference type="InterPro" id="IPR036116">
    <property type="entry name" value="FN3_sf"/>
</dbReference>
<evidence type="ECO:0000313" key="5">
    <source>
        <dbReference type="EMBL" id="KKU14036.1"/>
    </source>
</evidence>
<dbReference type="PANTHER" id="PTHR13817:SF166">
    <property type="entry name" value="NEURONAL IGCAM-RELATED"/>
    <property type="match status" value="1"/>
</dbReference>
<keyword evidence="1" id="KW-0677">Repeat</keyword>
<keyword evidence="3" id="KW-0812">Transmembrane</keyword>
<keyword evidence="3" id="KW-0472">Membrane</keyword>
<dbReference type="PROSITE" id="PS50853">
    <property type="entry name" value="FN3"/>
    <property type="match status" value="2"/>
</dbReference>
<dbReference type="SUPFAM" id="SSF49464">
    <property type="entry name" value="Carboxypeptidase regulatory domain-like"/>
    <property type="match status" value="2"/>
</dbReference>
<reference evidence="5 6" key="1">
    <citation type="journal article" date="2015" name="Nature">
        <title>rRNA introns, odd ribosomes, and small enigmatic genomes across a large radiation of phyla.</title>
        <authorList>
            <person name="Brown C.T."/>
            <person name="Hug L.A."/>
            <person name="Thomas B.C."/>
            <person name="Sharon I."/>
            <person name="Castelle C.J."/>
            <person name="Singh A."/>
            <person name="Wilkins M.J."/>
            <person name="Williams K.H."/>
            <person name="Banfield J.F."/>
        </authorList>
    </citation>
    <scope>NUCLEOTIDE SEQUENCE [LARGE SCALE GENOMIC DNA]</scope>
</reference>
<dbReference type="SUPFAM" id="SSF49265">
    <property type="entry name" value="Fibronectin type III"/>
    <property type="match status" value="2"/>
</dbReference>
<dbReference type="CDD" id="cd00063">
    <property type="entry name" value="FN3"/>
    <property type="match status" value="2"/>
</dbReference>
<sequence length="996" mass="106770">MRIFQNKKRYHFLFVLIGVILLLPYFAYAITSTGSNTTSVGASVPSSGISGGSSVPLQPDTPIPPKDTTSPAAIANASAKNATSNSVTLEWAAPGDDGNTGTATSYSVRYALSAISSESAWSSATSASGVPTPAIAGTTQSVVVAGLNSQTTYYFAVRTTDEAGNQGGISNSPSAETLGADTTPPVISNVKVGISAHTVIIDWTTDENSDSQVAYGSTTGLGTIISNEPLVTDHSKTLSGLIANKKYYFLIHSTDASGNTGSGEITPFVTTKDATPPTNASQFNTSAGDGKVTLTWKNPGDNDFAGVKVQRAFFAAPQSPNEGQMVYNGSGFSVLDGGLQNGTTYYYTVFAYDLSGNYASGVTVSAIPSGSGTTATPIVEGSQQQTAAATGQAITGGSETANSSGGISGGGSASNQNLISDEILSQLSLTSITFLTAGESILVSPDQKGVVHIMAGQNFTLAIGESVLKNISFQQIIFQFNGDSYVMKKDERTATWRATVRMPEDKQKQEGVVKLFQTNTTVDLLSFGIVVEPQGLIYKEGTRGNESIALVDAALFKLNANSIWEKWASGVYNQQNPQNSGENGTYGWVVPAGTYFYRIEKTGFRVFESNKATIADGAILNNSVRLLEIPPSLSEAIKAGAPLQENIKNVAKNLGKQTTYISKIINQEVQQFAQNPEVQKTTELFAAPAVAGAAAVNVGTAVGLGQLIPYLRFLFTQPLLIFSRRRRKGWGLVYNSLTKVPLALATVRLIDSASGRIVQSRVTDSEGRYAFFVKQGAYKIQVNHGNFSFPSKFLAGLREDNQFIDLYHGEPIAVSLGGALVTANIPLDPVGVEKPAGKILRQLFWRRFQHGMSILSLILTGGFLIIKPSLVTMGITALQIAFYFLFRRLAIPRKPKSWGIVYEHTQKIPLANTIARIFDKKFNKLLETQVTDKTGKYAFLVGKNEYYVVFERPGYEKQTSNTIDLTKTMEPVSVVGFDVELEKQHIQEEINAKNEE</sequence>
<dbReference type="InterPro" id="IPR008969">
    <property type="entry name" value="CarboxyPept-like_regulatory"/>
</dbReference>
<proteinExistence type="predicted"/>
<organism evidence="5 6">
    <name type="scientific">Candidatus Magasanikbacteria bacterium GW2011_GWC2_45_8</name>
    <dbReference type="NCBI Taxonomy" id="1619050"/>
    <lineage>
        <taxon>Bacteria</taxon>
        <taxon>Candidatus Magasanikiibacteriota</taxon>
    </lineage>
</organism>
<dbReference type="SMART" id="SM00060">
    <property type="entry name" value="FN3"/>
    <property type="match status" value="3"/>
</dbReference>
<dbReference type="STRING" id="1619050.UX20_C0007G0014"/>
<name>A0A0G1N085_9BACT</name>
<feature type="transmembrane region" description="Helical" evidence="3">
    <location>
        <begin position="854"/>
        <end position="886"/>
    </location>
</feature>
<accession>A0A0G1N085</accession>
<keyword evidence="3" id="KW-1133">Transmembrane helix</keyword>
<dbReference type="InterPro" id="IPR003961">
    <property type="entry name" value="FN3_dom"/>
</dbReference>
<evidence type="ECO:0000256" key="2">
    <source>
        <dbReference type="SAM" id="MobiDB-lite"/>
    </source>
</evidence>
<dbReference type="PANTHER" id="PTHR13817">
    <property type="entry name" value="TITIN"/>
    <property type="match status" value="1"/>
</dbReference>
<gene>
    <name evidence="5" type="ORF">UX20_C0007G0014</name>
</gene>
<evidence type="ECO:0000259" key="4">
    <source>
        <dbReference type="PROSITE" id="PS50853"/>
    </source>
</evidence>
<dbReference type="Gene3D" id="2.60.40.10">
    <property type="entry name" value="Immunoglobulins"/>
    <property type="match status" value="2"/>
</dbReference>
<evidence type="ECO:0000256" key="1">
    <source>
        <dbReference type="ARBA" id="ARBA00022737"/>
    </source>
</evidence>
<dbReference type="Gene3D" id="2.60.40.1120">
    <property type="entry name" value="Carboxypeptidase-like, regulatory domain"/>
    <property type="match status" value="1"/>
</dbReference>
<feature type="region of interest" description="Disordered" evidence="2">
    <location>
        <begin position="41"/>
        <end position="71"/>
    </location>
</feature>
<dbReference type="Pfam" id="PF00041">
    <property type="entry name" value="fn3"/>
    <property type="match status" value="1"/>
</dbReference>
<dbReference type="AlphaFoldDB" id="A0A0G1N085"/>